<evidence type="ECO:0000256" key="3">
    <source>
        <dbReference type="ARBA" id="ARBA00022801"/>
    </source>
</evidence>
<dbReference type="SUPFAM" id="SSF54001">
    <property type="entry name" value="Cysteine proteinases"/>
    <property type="match status" value="1"/>
</dbReference>
<organism evidence="6 7">
    <name type="scientific">Stylosanthes scabra</name>
    <dbReference type="NCBI Taxonomy" id="79078"/>
    <lineage>
        <taxon>Eukaryota</taxon>
        <taxon>Viridiplantae</taxon>
        <taxon>Streptophyta</taxon>
        <taxon>Embryophyta</taxon>
        <taxon>Tracheophyta</taxon>
        <taxon>Spermatophyta</taxon>
        <taxon>Magnoliopsida</taxon>
        <taxon>eudicotyledons</taxon>
        <taxon>Gunneridae</taxon>
        <taxon>Pentapetalae</taxon>
        <taxon>rosids</taxon>
        <taxon>fabids</taxon>
        <taxon>Fabales</taxon>
        <taxon>Fabaceae</taxon>
        <taxon>Papilionoideae</taxon>
        <taxon>50 kb inversion clade</taxon>
        <taxon>dalbergioids sensu lato</taxon>
        <taxon>Dalbergieae</taxon>
        <taxon>Pterocarpus clade</taxon>
        <taxon>Stylosanthes</taxon>
    </lineage>
</organism>
<dbReference type="EMBL" id="JASCZI010061101">
    <property type="protein sequence ID" value="MED6137637.1"/>
    <property type="molecule type" value="Genomic_DNA"/>
</dbReference>
<dbReference type="Pfam" id="PF02902">
    <property type="entry name" value="Peptidase_C48"/>
    <property type="match status" value="1"/>
</dbReference>
<dbReference type="PANTHER" id="PTHR12606:SF136">
    <property type="entry name" value="ULP1 PROTEASE FAMILY PROTEIN"/>
    <property type="match status" value="1"/>
</dbReference>
<dbReference type="Gene3D" id="3.40.395.10">
    <property type="entry name" value="Adenoviral Proteinase, Chain A"/>
    <property type="match status" value="1"/>
</dbReference>
<proteinExistence type="inferred from homology"/>
<evidence type="ECO:0000256" key="1">
    <source>
        <dbReference type="ARBA" id="ARBA00005234"/>
    </source>
</evidence>
<keyword evidence="7" id="KW-1185">Reference proteome</keyword>
<comment type="caution">
    <text evidence="6">The sequence shown here is derived from an EMBL/GenBank/DDBJ whole genome shotgun (WGS) entry which is preliminary data.</text>
</comment>
<evidence type="ECO:0000259" key="5">
    <source>
        <dbReference type="PROSITE" id="PS50600"/>
    </source>
</evidence>
<dbReference type="InterPro" id="IPR038765">
    <property type="entry name" value="Papain-like_cys_pep_sf"/>
</dbReference>
<comment type="similarity">
    <text evidence="1">Belongs to the peptidase C48 family.</text>
</comment>
<evidence type="ECO:0000256" key="4">
    <source>
        <dbReference type="ARBA" id="ARBA00022807"/>
    </source>
</evidence>
<protein>
    <recommendedName>
        <fullName evidence="5">Ubiquitin-like protease family profile domain-containing protein</fullName>
    </recommendedName>
</protein>
<keyword evidence="4" id="KW-0788">Thiol protease</keyword>
<evidence type="ECO:0000256" key="2">
    <source>
        <dbReference type="ARBA" id="ARBA00022670"/>
    </source>
</evidence>
<dbReference type="PROSITE" id="PS50600">
    <property type="entry name" value="ULP_PROTEASE"/>
    <property type="match status" value="1"/>
</dbReference>
<reference evidence="6 7" key="1">
    <citation type="journal article" date="2023" name="Plants (Basel)">
        <title>Bridging the Gap: Combining Genomics and Transcriptomics Approaches to Understand Stylosanthes scabra, an Orphan Legume from the Brazilian Caatinga.</title>
        <authorList>
            <person name="Ferreira-Neto J.R.C."/>
            <person name="da Silva M.D."/>
            <person name="Binneck E."/>
            <person name="de Melo N.F."/>
            <person name="da Silva R.H."/>
            <person name="de Melo A.L.T.M."/>
            <person name="Pandolfi V."/>
            <person name="Bustamante F.O."/>
            <person name="Brasileiro-Vidal A.C."/>
            <person name="Benko-Iseppon A.M."/>
        </authorList>
    </citation>
    <scope>NUCLEOTIDE SEQUENCE [LARGE SCALE GENOMIC DNA]</scope>
    <source>
        <tissue evidence="6">Leaves</tissue>
    </source>
</reference>
<name>A0ABU6SMY3_9FABA</name>
<accession>A0ABU6SMY3</accession>
<dbReference type="InterPro" id="IPR003653">
    <property type="entry name" value="Peptidase_C48_C"/>
</dbReference>
<sequence length="268" mass="31513">MAPTKCIDLQMVSLMCHILNREELPRFERDMYCVPPEILTRMFDTYGTNYLDKKTKLPYLVSQLKDQEYMELLDREKLKTHSALFAPVLDSNHWWLYVLDVDNKEFYIVDSVYSITPNQQRNKLHRFACNILNQLRVWARAPSLLKKTTISLLLRCVDVPKQPNPTNCGIYVMKWMELLDAATLSGYFTFKCRYNIEDWGQDQLDEFRKKIVSKLILSKENTLIVEAINQANKIERQTKPSAALKSLYVHVSIAELEKKNIDRHFVID</sequence>
<keyword evidence="3" id="KW-0378">Hydrolase</keyword>
<feature type="domain" description="Ubiquitin-like protease family profile" evidence="5">
    <location>
        <begin position="1"/>
        <end position="179"/>
    </location>
</feature>
<gene>
    <name evidence="6" type="ORF">PIB30_066781</name>
</gene>
<dbReference type="PANTHER" id="PTHR12606">
    <property type="entry name" value="SENTRIN/SUMO-SPECIFIC PROTEASE"/>
    <property type="match status" value="1"/>
</dbReference>
<keyword evidence="2" id="KW-0645">Protease</keyword>
<evidence type="ECO:0000313" key="6">
    <source>
        <dbReference type="EMBL" id="MED6137637.1"/>
    </source>
</evidence>
<evidence type="ECO:0000313" key="7">
    <source>
        <dbReference type="Proteomes" id="UP001341840"/>
    </source>
</evidence>
<dbReference type="Proteomes" id="UP001341840">
    <property type="component" value="Unassembled WGS sequence"/>
</dbReference>